<organism evidence="1 2">
    <name type="scientific">Punica granatum</name>
    <name type="common">Pomegranate</name>
    <dbReference type="NCBI Taxonomy" id="22663"/>
    <lineage>
        <taxon>Eukaryota</taxon>
        <taxon>Viridiplantae</taxon>
        <taxon>Streptophyta</taxon>
        <taxon>Embryophyta</taxon>
        <taxon>Tracheophyta</taxon>
        <taxon>Spermatophyta</taxon>
        <taxon>Magnoliopsida</taxon>
        <taxon>eudicotyledons</taxon>
        <taxon>Gunneridae</taxon>
        <taxon>Pentapetalae</taxon>
        <taxon>rosids</taxon>
        <taxon>malvids</taxon>
        <taxon>Myrtales</taxon>
        <taxon>Lythraceae</taxon>
        <taxon>Punica</taxon>
    </lineage>
</organism>
<reference evidence="2" key="1">
    <citation type="journal article" date="2017" name="Plant J.">
        <title>The pomegranate (Punica granatum L.) genome and the genomics of punicalagin biosynthesis.</title>
        <authorList>
            <person name="Qin G."/>
            <person name="Xu C."/>
            <person name="Ming R."/>
            <person name="Tang H."/>
            <person name="Guyot R."/>
            <person name="Kramer E.M."/>
            <person name="Hu Y."/>
            <person name="Yi X."/>
            <person name="Qi Y."/>
            <person name="Xu X."/>
            <person name="Gao Z."/>
            <person name="Pan H."/>
            <person name="Jian J."/>
            <person name="Tian Y."/>
            <person name="Yue Z."/>
            <person name="Xu Y."/>
        </authorList>
    </citation>
    <scope>NUCLEOTIDE SEQUENCE [LARGE SCALE GENOMIC DNA]</scope>
    <source>
        <strain evidence="2">cv. Dabenzi</strain>
    </source>
</reference>
<dbReference type="AlphaFoldDB" id="A0A218WSX0"/>
<gene>
    <name evidence="1" type="ORF">CDL15_Pgr012271</name>
</gene>
<sequence length="157" mass="16949">MNPETQSESCSMVLVVLGCMPACFRVPFTCPRIKRPESPFKKVSANVQECPGLSKSLLKWAWRCHWSFCPCPHVRTFAPSCQVMSSSLSLGPTFSSLELVDQNGVLTPPIHIGTLAGANAPAPSNTPAAALPTASNAFVTRSSCQRKECEPSVVRQK</sequence>
<accession>A0A218WSX0</accession>
<dbReference type="Proteomes" id="UP000197138">
    <property type="component" value="Unassembled WGS sequence"/>
</dbReference>
<evidence type="ECO:0000313" key="1">
    <source>
        <dbReference type="EMBL" id="OWM75311.1"/>
    </source>
</evidence>
<evidence type="ECO:0000313" key="2">
    <source>
        <dbReference type="Proteomes" id="UP000197138"/>
    </source>
</evidence>
<protein>
    <submittedName>
        <fullName evidence="1">Uncharacterized protein</fullName>
    </submittedName>
</protein>
<comment type="caution">
    <text evidence="1">The sequence shown here is derived from an EMBL/GenBank/DDBJ whole genome shotgun (WGS) entry which is preliminary data.</text>
</comment>
<proteinExistence type="predicted"/>
<name>A0A218WSX0_PUNGR</name>
<dbReference type="EMBL" id="MTKT01003261">
    <property type="protein sequence ID" value="OWM75311.1"/>
    <property type="molecule type" value="Genomic_DNA"/>
</dbReference>